<accession>A0ABQ0P094</accession>
<name>A0ABQ0P094_9PROT</name>
<evidence type="ECO:0000313" key="1">
    <source>
        <dbReference type="EMBL" id="GBQ07302.1"/>
    </source>
</evidence>
<dbReference type="EMBL" id="BAQD01000022">
    <property type="protein sequence ID" value="GBQ07302.1"/>
    <property type="molecule type" value="Genomic_DNA"/>
</dbReference>
<protein>
    <submittedName>
        <fullName evidence="1">Uncharacterized protein</fullName>
    </submittedName>
</protein>
<dbReference type="Proteomes" id="UP001062901">
    <property type="component" value="Unassembled WGS sequence"/>
</dbReference>
<organism evidence="1 2">
    <name type="scientific">Saccharibacter floricola DSM 15669</name>
    <dbReference type="NCBI Taxonomy" id="1123227"/>
    <lineage>
        <taxon>Bacteria</taxon>
        <taxon>Pseudomonadati</taxon>
        <taxon>Pseudomonadota</taxon>
        <taxon>Alphaproteobacteria</taxon>
        <taxon>Acetobacterales</taxon>
        <taxon>Acetobacteraceae</taxon>
        <taxon>Saccharibacter</taxon>
    </lineage>
</organism>
<sequence>MEKNNEWRSYPHIVSYPDFDRVVCEISVYGPDNAGGDIAFLSYDNGDDDVRINLFRTPDDVTIPLPVLLDAIEKGRKALLCEEE</sequence>
<proteinExistence type="predicted"/>
<dbReference type="RefSeq" id="WP_018979441.1">
    <property type="nucleotide sequence ID" value="NZ_BAQD01000022.1"/>
</dbReference>
<comment type="caution">
    <text evidence="1">The sequence shown here is derived from an EMBL/GenBank/DDBJ whole genome shotgun (WGS) entry which is preliminary data.</text>
</comment>
<gene>
    <name evidence="1" type="ORF">AA15669_1324</name>
</gene>
<reference evidence="1" key="1">
    <citation type="submission" date="2013-04" db="EMBL/GenBank/DDBJ databases">
        <title>The genome sequencing project of 58 acetic acid bacteria.</title>
        <authorList>
            <person name="Okamoto-Kainuma A."/>
            <person name="Ishikawa M."/>
            <person name="Umino S."/>
            <person name="Koizumi Y."/>
            <person name="Shiwa Y."/>
            <person name="Yoshikawa H."/>
            <person name="Matsutani M."/>
            <person name="Matsushita K."/>
        </authorList>
    </citation>
    <scope>NUCLEOTIDE SEQUENCE</scope>
    <source>
        <strain evidence="1">DSM 15669</strain>
    </source>
</reference>
<evidence type="ECO:0000313" key="2">
    <source>
        <dbReference type="Proteomes" id="UP001062901"/>
    </source>
</evidence>
<keyword evidence="2" id="KW-1185">Reference proteome</keyword>